<gene>
    <name evidence="1" type="ORF">AMELA_G00018340</name>
</gene>
<comment type="caution">
    <text evidence="1">The sequence shown here is derived from an EMBL/GenBank/DDBJ whole genome shotgun (WGS) entry which is preliminary data.</text>
</comment>
<evidence type="ECO:0000313" key="2">
    <source>
        <dbReference type="Proteomes" id="UP000593565"/>
    </source>
</evidence>
<evidence type="ECO:0000313" key="1">
    <source>
        <dbReference type="EMBL" id="KAF4092208.1"/>
    </source>
</evidence>
<keyword evidence="2" id="KW-1185">Reference proteome</keyword>
<sequence length="83" mass="10120">MAKVKQEQLHELNMHRETWCCVEVDSRIWDRPERKHFAYHLQNTCDFSAIHAGKPEDRSSWMKSQTSYREKRHFDESYTVHLI</sequence>
<proteinExistence type="predicted"/>
<dbReference type="EMBL" id="JAAGNN010000002">
    <property type="protein sequence ID" value="KAF4092208.1"/>
    <property type="molecule type" value="Genomic_DNA"/>
</dbReference>
<accession>A0A7J6BEM9</accession>
<name>A0A7J6BEM9_AMEME</name>
<dbReference type="Proteomes" id="UP000593565">
    <property type="component" value="Unassembled WGS sequence"/>
</dbReference>
<reference evidence="1 2" key="1">
    <citation type="submission" date="2020-02" db="EMBL/GenBank/DDBJ databases">
        <title>A chromosome-scale genome assembly of the black bullhead catfish (Ameiurus melas).</title>
        <authorList>
            <person name="Wen M."/>
            <person name="Zham M."/>
            <person name="Cabau C."/>
            <person name="Klopp C."/>
            <person name="Donnadieu C."/>
            <person name="Roques C."/>
            <person name="Bouchez O."/>
            <person name="Lampietro C."/>
            <person name="Jouanno E."/>
            <person name="Herpin A."/>
            <person name="Louis A."/>
            <person name="Berthelot C."/>
            <person name="Parey E."/>
            <person name="Roest-Crollius H."/>
            <person name="Braasch I."/>
            <person name="Postlethwait J."/>
            <person name="Robinson-Rechavi M."/>
            <person name="Echchiki A."/>
            <person name="Begum T."/>
            <person name="Montfort J."/>
            <person name="Schartl M."/>
            <person name="Bobe J."/>
            <person name="Guiguen Y."/>
        </authorList>
    </citation>
    <scope>NUCLEOTIDE SEQUENCE [LARGE SCALE GENOMIC DNA]</scope>
    <source>
        <strain evidence="1">M_S1</strain>
        <tissue evidence="1">Blood</tissue>
    </source>
</reference>
<protein>
    <submittedName>
        <fullName evidence="1">Uncharacterized protein</fullName>
    </submittedName>
</protein>
<organism evidence="1 2">
    <name type="scientific">Ameiurus melas</name>
    <name type="common">Black bullhead</name>
    <name type="synonym">Silurus melas</name>
    <dbReference type="NCBI Taxonomy" id="219545"/>
    <lineage>
        <taxon>Eukaryota</taxon>
        <taxon>Metazoa</taxon>
        <taxon>Chordata</taxon>
        <taxon>Craniata</taxon>
        <taxon>Vertebrata</taxon>
        <taxon>Euteleostomi</taxon>
        <taxon>Actinopterygii</taxon>
        <taxon>Neopterygii</taxon>
        <taxon>Teleostei</taxon>
        <taxon>Ostariophysi</taxon>
        <taxon>Siluriformes</taxon>
        <taxon>Ictaluridae</taxon>
        <taxon>Ameiurus</taxon>
    </lineage>
</organism>
<dbReference type="AlphaFoldDB" id="A0A7J6BEM9"/>